<reference evidence="1 2" key="1">
    <citation type="submission" date="2020-03" db="EMBL/GenBank/DDBJ databases">
        <title>Draft genome of Streptomyces sp. ventii, isolated from the Axial Seamount in the Pacific Ocean, and resequencing of the two type strains Streptomyces lonarensis strain NCL 716 and Streptomyces bohaiensis strain 11A07.</title>
        <authorList>
            <person name="Loughran R.M."/>
            <person name="Pfannmuller K.M."/>
            <person name="Wasson B.J."/>
            <person name="Deadmond M.C."/>
            <person name="Paddock B.E."/>
            <person name="Koyack M.J."/>
            <person name="Gallegos D.A."/>
            <person name="Mitchell E.A."/>
            <person name="Ushijima B."/>
            <person name="Saw J.H."/>
            <person name="Mcphail K.L."/>
            <person name="Videau P."/>
        </authorList>
    </citation>
    <scope>NUCLEOTIDE SEQUENCE [LARGE SCALE GENOMIC DNA]</scope>
    <source>
        <strain evidence="1 2">NCL716</strain>
    </source>
</reference>
<evidence type="ECO:0000313" key="1">
    <source>
        <dbReference type="EMBL" id="NJQ04537.1"/>
    </source>
</evidence>
<sequence length="60" mass="6250">MIDRDGSVSGTVGAVVPCICAEPCPKCSGSGEVWGLWVLSAEQENYFEGVGPCSCQRGRA</sequence>
<dbReference type="EMBL" id="JAAVJD010000009">
    <property type="protein sequence ID" value="NJQ04537.1"/>
    <property type="molecule type" value="Genomic_DNA"/>
</dbReference>
<dbReference type="Proteomes" id="UP000578686">
    <property type="component" value="Unassembled WGS sequence"/>
</dbReference>
<comment type="caution">
    <text evidence="1">The sequence shown here is derived from an EMBL/GenBank/DDBJ whole genome shotgun (WGS) entry which is preliminary data.</text>
</comment>
<gene>
    <name evidence="1" type="ORF">HCN56_02800</name>
</gene>
<protein>
    <submittedName>
        <fullName evidence="1">Uncharacterized protein</fullName>
    </submittedName>
</protein>
<organism evidence="1 2">
    <name type="scientific">Streptomyces lonarensis</name>
    <dbReference type="NCBI Taxonomy" id="700599"/>
    <lineage>
        <taxon>Bacteria</taxon>
        <taxon>Bacillati</taxon>
        <taxon>Actinomycetota</taxon>
        <taxon>Actinomycetes</taxon>
        <taxon>Kitasatosporales</taxon>
        <taxon>Streptomycetaceae</taxon>
        <taxon>Streptomyces</taxon>
    </lineage>
</organism>
<dbReference type="AlphaFoldDB" id="A0A7X6CXT3"/>
<proteinExistence type="predicted"/>
<accession>A0A7X6CXT3</accession>
<name>A0A7X6CXT3_9ACTN</name>
<keyword evidence="2" id="KW-1185">Reference proteome</keyword>
<evidence type="ECO:0000313" key="2">
    <source>
        <dbReference type="Proteomes" id="UP000578686"/>
    </source>
</evidence>
<dbReference type="RefSeq" id="WP_167967831.1">
    <property type="nucleotide sequence ID" value="NZ_BHZG01000040.1"/>
</dbReference>